<dbReference type="InterPro" id="IPR036188">
    <property type="entry name" value="FAD/NAD-bd_sf"/>
</dbReference>
<organism evidence="9 10">
    <name type="scientific">Spermophilus dauricus</name>
    <name type="common">Daurian ground squirrel</name>
    <dbReference type="NCBI Taxonomy" id="99837"/>
    <lineage>
        <taxon>Eukaryota</taxon>
        <taxon>Metazoa</taxon>
        <taxon>Chordata</taxon>
        <taxon>Craniata</taxon>
        <taxon>Vertebrata</taxon>
        <taxon>Euteleostomi</taxon>
        <taxon>Mammalia</taxon>
        <taxon>Eutheria</taxon>
        <taxon>Euarchontoglires</taxon>
        <taxon>Glires</taxon>
        <taxon>Rodentia</taxon>
        <taxon>Sciuromorpha</taxon>
        <taxon>Sciuridae</taxon>
        <taxon>Xerinae</taxon>
        <taxon>Marmotini</taxon>
        <taxon>Spermophilus</taxon>
    </lineage>
</organism>
<dbReference type="InterPro" id="IPR046952">
    <property type="entry name" value="GSHR/TRXR-like"/>
</dbReference>
<evidence type="ECO:0000256" key="3">
    <source>
        <dbReference type="ARBA" id="ARBA00022630"/>
    </source>
</evidence>
<dbReference type="Gene3D" id="3.50.50.60">
    <property type="entry name" value="FAD/NAD(P)-binding domain"/>
    <property type="match status" value="1"/>
</dbReference>
<evidence type="ECO:0000259" key="8">
    <source>
        <dbReference type="Pfam" id="PF07992"/>
    </source>
</evidence>
<accession>A0A8C9QJZ8</accession>
<dbReference type="GO" id="GO:0004362">
    <property type="term" value="F:glutathione-disulfide reductase (NADPH) activity"/>
    <property type="evidence" value="ECO:0007669"/>
    <property type="project" value="TreeGrafter"/>
</dbReference>
<keyword evidence="5" id="KW-0560">Oxidoreductase</keyword>
<evidence type="ECO:0000256" key="2">
    <source>
        <dbReference type="ARBA" id="ARBA00007532"/>
    </source>
</evidence>
<evidence type="ECO:0000256" key="7">
    <source>
        <dbReference type="ARBA" id="ARBA00023284"/>
    </source>
</evidence>
<reference evidence="9" key="2">
    <citation type="submission" date="2025-09" db="UniProtKB">
        <authorList>
            <consortium name="Ensembl"/>
        </authorList>
    </citation>
    <scope>IDENTIFICATION</scope>
</reference>
<dbReference type="Proteomes" id="UP000694422">
    <property type="component" value="Unplaced"/>
</dbReference>
<dbReference type="GO" id="GO:0006749">
    <property type="term" value="P:glutathione metabolic process"/>
    <property type="evidence" value="ECO:0007669"/>
    <property type="project" value="TreeGrafter"/>
</dbReference>
<dbReference type="GO" id="GO:0005739">
    <property type="term" value="C:mitochondrion"/>
    <property type="evidence" value="ECO:0007669"/>
    <property type="project" value="TreeGrafter"/>
</dbReference>
<evidence type="ECO:0000256" key="6">
    <source>
        <dbReference type="ARBA" id="ARBA00023157"/>
    </source>
</evidence>
<evidence type="ECO:0000256" key="4">
    <source>
        <dbReference type="ARBA" id="ARBA00022827"/>
    </source>
</evidence>
<dbReference type="GO" id="GO:0045454">
    <property type="term" value="P:cell redox homeostasis"/>
    <property type="evidence" value="ECO:0007669"/>
    <property type="project" value="InterPro"/>
</dbReference>
<feature type="domain" description="FAD/NAD(P)-binding" evidence="8">
    <location>
        <begin position="24"/>
        <end position="192"/>
    </location>
</feature>
<name>A0A8C9QJZ8_SPEDA</name>
<keyword evidence="4" id="KW-0274">FAD</keyword>
<keyword evidence="3" id="KW-0285">Flavoprotein</keyword>
<dbReference type="GO" id="GO:0005829">
    <property type="term" value="C:cytosol"/>
    <property type="evidence" value="ECO:0007669"/>
    <property type="project" value="TreeGrafter"/>
</dbReference>
<dbReference type="PRINTS" id="PR00411">
    <property type="entry name" value="PNDRDTASEI"/>
</dbReference>
<dbReference type="AlphaFoldDB" id="A0A8C9QJZ8"/>
<dbReference type="Ensembl" id="ENSSDAT00000030917.1">
    <property type="protein sequence ID" value="ENSSDAP00000027051.1"/>
    <property type="gene ID" value="ENSSDAG00000024516.1"/>
</dbReference>
<evidence type="ECO:0000256" key="5">
    <source>
        <dbReference type="ARBA" id="ARBA00023002"/>
    </source>
</evidence>
<evidence type="ECO:0000256" key="1">
    <source>
        <dbReference type="ARBA" id="ARBA00001974"/>
    </source>
</evidence>
<reference evidence="9" key="1">
    <citation type="submission" date="2025-08" db="UniProtKB">
        <authorList>
            <consortium name="Ensembl"/>
        </authorList>
    </citation>
    <scope>IDENTIFICATION</scope>
</reference>
<dbReference type="GO" id="GO:0034599">
    <property type="term" value="P:cellular response to oxidative stress"/>
    <property type="evidence" value="ECO:0007669"/>
    <property type="project" value="TreeGrafter"/>
</dbReference>
<dbReference type="GO" id="GO:0050660">
    <property type="term" value="F:flavin adenine dinucleotide binding"/>
    <property type="evidence" value="ECO:0007669"/>
    <property type="project" value="InterPro"/>
</dbReference>
<comment type="similarity">
    <text evidence="2">Belongs to the class-I pyridine nucleotide-disulfide oxidoreductase family.</text>
</comment>
<dbReference type="InterPro" id="IPR023753">
    <property type="entry name" value="FAD/NAD-binding_dom"/>
</dbReference>
<keyword evidence="7" id="KW-0676">Redox-active center</keyword>
<evidence type="ECO:0000313" key="9">
    <source>
        <dbReference type="Ensembl" id="ENSSDAP00000027051.1"/>
    </source>
</evidence>
<comment type="cofactor">
    <cofactor evidence="1">
        <name>FAD</name>
        <dbReference type="ChEBI" id="CHEBI:57692"/>
    </cofactor>
</comment>
<dbReference type="PANTHER" id="PTHR42737">
    <property type="entry name" value="GLUTATHIONE REDUCTASE"/>
    <property type="match status" value="1"/>
</dbReference>
<sequence length="195" mass="21819">RVSGKTYTQNMLGSSDRQMQLEAAILGKKVMVLDFVVPSPQGTSWGLGGTCVNVGCIPKKLMHQAALLGQALQDSRKFGWEYNQQVKHNWNTLTEAIQNHIGSLNWSYRLSLREKGVTYVNAYGEFVDHHKIKDRKVIFSATKFVIATGERPRYLGIQGDKEYCVTSDDLFSLPYCPGKTLVVGASYVALDLWGR</sequence>
<dbReference type="PROSITE" id="PS00076">
    <property type="entry name" value="PYRIDINE_REDOX_1"/>
    <property type="match status" value="1"/>
</dbReference>
<proteinExistence type="inferred from homology"/>
<dbReference type="Pfam" id="PF07992">
    <property type="entry name" value="Pyr_redox_2"/>
    <property type="match status" value="1"/>
</dbReference>
<protein>
    <recommendedName>
        <fullName evidence="8">FAD/NAD(P)-binding domain-containing protein</fullName>
    </recommendedName>
</protein>
<dbReference type="InterPro" id="IPR012999">
    <property type="entry name" value="Pyr_OxRdtase_I_AS"/>
</dbReference>
<dbReference type="PANTHER" id="PTHR42737:SF6">
    <property type="entry name" value="THIOREDOXIN-DISULFIDE REDUCTASE"/>
    <property type="match status" value="1"/>
</dbReference>
<keyword evidence="10" id="KW-1185">Reference proteome</keyword>
<keyword evidence="6" id="KW-1015">Disulfide bond</keyword>
<evidence type="ECO:0000313" key="10">
    <source>
        <dbReference type="Proteomes" id="UP000694422"/>
    </source>
</evidence>
<dbReference type="SUPFAM" id="SSF51905">
    <property type="entry name" value="FAD/NAD(P)-binding domain"/>
    <property type="match status" value="1"/>
</dbReference>